<dbReference type="Pfam" id="PF15892">
    <property type="entry name" value="BNR_4"/>
    <property type="match status" value="1"/>
</dbReference>
<proteinExistence type="predicted"/>
<name>A0ABS9DA26_9ALTE</name>
<reference evidence="1 2" key="1">
    <citation type="submission" date="2022-01" db="EMBL/GenBank/DDBJ databases">
        <title>Paraglaciecola sp. G1-23.</title>
        <authorList>
            <person name="Jin M.S."/>
            <person name="Han D.M."/>
            <person name="Kim H.M."/>
            <person name="Jeon C.O."/>
        </authorList>
    </citation>
    <scope>NUCLEOTIDE SEQUENCE [LARGE SCALE GENOMIC DNA]</scope>
    <source>
        <strain evidence="1 2">G1-23</strain>
    </source>
</reference>
<organism evidence="1 2">
    <name type="scientific">Paraglaciecola algarum</name>
    <dbReference type="NCBI Taxonomy" id="3050085"/>
    <lineage>
        <taxon>Bacteria</taxon>
        <taxon>Pseudomonadati</taxon>
        <taxon>Pseudomonadota</taxon>
        <taxon>Gammaproteobacteria</taxon>
        <taxon>Alteromonadales</taxon>
        <taxon>Alteromonadaceae</taxon>
        <taxon>Paraglaciecola</taxon>
    </lineage>
</organism>
<accession>A0ABS9DA26</accession>
<dbReference type="RefSeq" id="WP_235312887.1">
    <property type="nucleotide sequence ID" value="NZ_JAKGAS010000006.1"/>
</dbReference>
<keyword evidence="2" id="KW-1185">Reference proteome</keyword>
<dbReference type="EMBL" id="JAKGAS010000006">
    <property type="protein sequence ID" value="MCF2948847.1"/>
    <property type="molecule type" value="Genomic_DNA"/>
</dbReference>
<protein>
    <submittedName>
        <fullName evidence="1">BNR repeat-containing protein</fullName>
    </submittedName>
</protein>
<sequence length="487" mass="55189">MTPNPLSHAIKFITLVGITALFHGSLYAKVGFLSETKITDKAMFFDGNKLSFKQTNNPPNPNGYDYIFGNALSPHGDCIKVYKHFVFMTWYRGGIEDRHVMLSRLNTQTGVLKTIEFPHRHTGFKGKWWLGESHNTIAVGISPKNDTIHLLYDMHRNGNVAAFADDYLRYSYSIEGAATVTDEEFTLKQFVNSKAGHYKHLEFAGIGDIETTQLLTYPAFFIGADGNLFMKMRFGYSANGKMLFARYDGKQWHGYHDFNRTMASEHGSEHNWGLYGDFKYTGGKFRIGFQRRSKNNADKYQYQNGIYYAYSNDPTGVTSWKTAKGEDLALPVSQADLIKIVEPGDWVKTTKKDQVSIVHGFDFVVTDAGDEHFVSQIQDKEFNVIKNLHTYRKAGNKNFTTVEYTGGNQLYTSGNNVYVIGLIDGRVNIVKTPGGTSQFTQMYQHQTGPKFDKGVVRVFDGKVYFYLKQQAGSGDKRALYLQVFELD</sequence>
<dbReference type="Proteomes" id="UP001521137">
    <property type="component" value="Unassembled WGS sequence"/>
</dbReference>
<evidence type="ECO:0000313" key="2">
    <source>
        <dbReference type="Proteomes" id="UP001521137"/>
    </source>
</evidence>
<comment type="caution">
    <text evidence="1">The sequence shown here is derived from an EMBL/GenBank/DDBJ whole genome shotgun (WGS) entry which is preliminary data.</text>
</comment>
<gene>
    <name evidence="1" type="ORF">L0668_12070</name>
</gene>
<evidence type="ECO:0000313" key="1">
    <source>
        <dbReference type="EMBL" id="MCF2948847.1"/>
    </source>
</evidence>